<dbReference type="HAMAP" id="MF_00059">
    <property type="entry name" value="RNApol_bact_RpoA"/>
    <property type="match status" value="1"/>
</dbReference>
<dbReference type="SUPFAM" id="SSF55257">
    <property type="entry name" value="RBP11-like subunits of RNA polymerase"/>
    <property type="match status" value="1"/>
</dbReference>
<dbReference type="InterPro" id="IPR011263">
    <property type="entry name" value="DNA-dir_RNA_pol_RpoA/D/Rpb3"/>
</dbReference>
<evidence type="ECO:0000256" key="3">
    <source>
        <dbReference type="ARBA" id="ARBA00015972"/>
    </source>
</evidence>
<dbReference type="Gene3D" id="1.10.150.20">
    <property type="entry name" value="5' to 3' exonuclease, C-terminal subdomain"/>
    <property type="match status" value="1"/>
</dbReference>
<evidence type="ECO:0000256" key="7">
    <source>
        <dbReference type="ARBA" id="ARBA00023163"/>
    </source>
</evidence>
<dbReference type="SUPFAM" id="SSF47789">
    <property type="entry name" value="C-terminal domain of RNA polymerase alpha subunit"/>
    <property type="match status" value="1"/>
</dbReference>
<dbReference type="Gene3D" id="2.170.120.12">
    <property type="entry name" value="DNA-directed RNA polymerase, insert domain"/>
    <property type="match status" value="1"/>
</dbReference>
<dbReference type="GO" id="GO:0003899">
    <property type="term" value="F:DNA-directed RNA polymerase activity"/>
    <property type="evidence" value="ECO:0007669"/>
    <property type="project" value="UniProtKB-UniRule"/>
</dbReference>
<dbReference type="EMBL" id="QGGI01000012">
    <property type="protein sequence ID" value="PWJ90631.1"/>
    <property type="molecule type" value="Genomic_DNA"/>
</dbReference>
<evidence type="ECO:0000256" key="4">
    <source>
        <dbReference type="ARBA" id="ARBA00022478"/>
    </source>
</evidence>
<evidence type="ECO:0000256" key="1">
    <source>
        <dbReference type="ARBA" id="ARBA00007123"/>
    </source>
</evidence>
<comment type="subunit">
    <text evidence="11">Homodimer. The RNAP catalytic core consists of 2 alpha, 1 beta, 1 beta' and 1 omega subunit. When a sigma factor is associated with the core the holoenzyme is formed, which can initiate transcription.</text>
</comment>
<dbReference type="GO" id="GO:0003677">
    <property type="term" value="F:DNA binding"/>
    <property type="evidence" value="ECO:0007669"/>
    <property type="project" value="UniProtKB-UniRule"/>
</dbReference>
<comment type="function">
    <text evidence="11">DNA-dependent RNA polymerase catalyzes the transcription of DNA into RNA using the four ribonucleoside triphosphates as substrates.</text>
</comment>
<dbReference type="Pfam" id="PF01193">
    <property type="entry name" value="RNA_pol_L"/>
    <property type="match status" value="1"/>
</dbReference>
<dbReference type="AlphaFoldDB" id="A0AA45HIG7"/>
<comment type="caution">
    <text evidence="13">The sequence shown here is derived from an EMBL/GenBank/DDBJ whole genome shotgun (WGS) entry which is preliminary data.</text>
</comment>
<dbReference type="EC" id="2.7.7.6" evidence="2 11"/>
<evidence type="ECO:0000256" key="6">
    <source>
        <dbReference type="ARBA" id="ARBA00022695"/>
    </source>
</evidence>
<comment type="domain">
    <text evidence="11">The N-terminal domain is essential for RNAP assembly and basal transcription, whereas the C-terminal domain is involved in interaction with transcriptional regulators and with upstream promoter elements.</text>
</comment>
<dbReference type="Gene3D" id="3.30.1360.10">
    <property type="entry name" value="RNA polymerase, RBP11-like subunit"/>
    <property type="match status" value="1"/>
</dbReference>
<feature type="region of interest" description="Alpha N-terminal domain (alpha-NTD)" evidence="11">
    <location>
        <begin position="1"/>
        <end position="247"/>
    </location>
</feature>
<dbReference type="GO" id="GO:0005737">
    <property type="term" value="C:cytoplasm"/>
    <property type="evidence" value="ECO:0007669"/>
    <property type="project" value="UniProtKB-ARBA"/>
</dbReference>
<keyword evidence="14" id="KW-1185">Reference proteome</keyword>
<evidence type="ECO:0000256" key="2">
    <source>
        <dbReference type="ARBA" id="ARBA00012418"/>
    </source>
</evidence>
<evidence type="ECO:0000259" key="12">
    <source>
        <dbReference type="SMART" id="SM00662"/>
    </source>
</evidence>
<dbReference type="GO" id="GO:0000428">
    <property type="term" value="C:DNA-directed RNA polymerase complex"/>
    <property type="evidence" value="ECO:0007669"/>
    <property type="project" value="UniProtKB-KW"/>
</dbReference>
<dbReference type="GO" id="GO:0046983">
    <property type="term" value="F:protein dimerization activity"/>
    <property type="evidence" value="ECO:0007669"/>
    <property type="project" value="InterPro"/>
</dbReference>
<evidence type="ECO:0000256" key="9">
    <source>
        <dbReference type="ARBA" id="ARBA00033070"/>
    </source>
</evidence>
<dbReference type="InterPro" id="IPR011773">
    <property type="entry name" value="DNA-dir_RpoA"/>
</dbReference>
<dbReference type="SMART" id="SM00662">
    <property type="entry name" value="RPOLD"/>
    <property type="match status" value="1"/>
</dbReference>
<gene>
    <name evidence="11" type="primary">rpoA</name>
    <name evidence="13" type="ORF">C7380_112101</name>
</gene>
<dbReference type="RefSeq" id="WP_109605209.1">
    <property type="nucleotide sequence ID" value="NZ_JAMHJO010000001.1"/>
</dbReference>
<evidence type="ECO:0000256" key="8">
    <source>
        <dbReference type="ARBA" id="ARBA00032524"/>
    </source>
</evidence>
<sequence length="350" mass="39931">MDILIKPEKFELIEQKEELNYNYARYELYPLEKGYAITIGNALRRVLLSSVPSLAITGMRIPGQLHEFDVAEGIKEDLLEVTLNLKKVQIKIDDLKNLSKITDTIPLTITKKGPGEIKAGDIQTPAGIEIANPEFTIAHFNSEKTIEIELFAEVGKGFIPSSELDHPTDVEYIFIDGVFSPVTKVNFLTENIRVGKRTDYDKLILDIWTKKNITPEEALKEATAILMEHFIFIAKLWKDTSIVEALEPVQDMGGAADESDKDDSEQNMFGLSSEIIETPIDNLDLTKRAKNCLKRERINTVGELFKKTPEELMKIKNFGRKSLDEIKKELEDKFQIDYEKLYEEERRSSN</sequence>
<evidence type="ECO:0000313" key="14">
    <source>
        <dbReference type="Proteomes" id="UP000245921"/>
    </source>
</evidence>
<keyword evidence="4 11" id="KW-0240">DNA-directed RNA polymerase</keyword>
<keyword evidence="7 11" id="KW-0804">Transcription</keyword>
<accession>A0AA45HIG7</accession>
<proteinExistence type="inferred from homology"/>
<comment type="catalytic activity">
    <reaction evidence="10 11">
        <text>RNA(n) + a ribonucleoside 5'-triphosphate = RNA(n+1) + diphosphate</text>
        <dbReference type="Rhea" id="RHEA:21248"/>
        <dbReference type="Rhea" id="RHEA-COMP:14527"/>
        <dbReference type="Rhea" id="RHEA-COMP:17342"/>
        <dbReference type="ChEBI" id="CHEBI:33019"/>
        <dbReference type="ChEBI" id="CHEBI:61557"/>
        <dbReference type="ChEBI" id="CHEBI:140395"/>
        <dbReference type="EC" id="2.7.7.6"/>
    </reaction>
</comment>
<dbReference type="InterPro" id="IPR036603">
    <property type="entry name" value="RBP11-like"/>
</dbReference>
<dbReference type="SUPFAM" id="SSF56553">
    <property type="entry name" value="Insert subdomain of RNA polymerase alpha subunit"/>
    <property type="match status" value="1"/>
</dbReference>
<keyword evidence="6 11" id="KW-0548">Nucleotidyltransferase</keyword>
<organism evidence="13 14">
    <name type="scientific">Oceanotoga teriensis</name>
    <dbReference type="NCBI Taxonomy" id="515440"/>
    <lineage>
        <taxon>Bacteria</taxon>
        <taxon>Thermotogati</taxon>
        <taxon>Thermotogota</taxon>
        <taxon>Thermotogae</taxon>
        <taxon>Petrotogales</taxon>
        <taxon>Petrotogaceae</taxon>
        <taxon>Oceanotoga</taxon>
    </lineage>
</organism>
<dbReference type="InterPro" id="IPR036643">
    <property type="entry name" value="RNApol_insert_sf"/>
</dbReference>
<reference evidence="13 14" key="1">
    <citation type="submission" date="2018-05" db="EMBL/GenBank/DDBJ databases">
        <title>Genomic Encyclopedia of Type Strains, Phase IV (KMG-IV): sequencing the most valuable type-strain genomes for metagenomic binning, comparative biology and taxonomic classification.</title>
        <authorList>
            <person name="Goeker M."/>
        </authorList>
    </citation>
    <scope>NUCLEOTIDE SEQUENCE [LARGE SCALE GENOMIC DNA]</scope>
    <source>
        <strain evidence="13 14">DSM 24906</strain>
    </source>
</reference>
<comment type="similarity">
    <text evidence="1 11">Belongs to the RNA polymerase alpha chain family.</text>
</comment>
<keyword evidence="5 11" id="KW-0808">Transferase</keyword>
<evidence type="ECO:0000256" key="11">
    <source>
        <dbReference type="HAMAP-Rule" id="MF_00059"/>
    </source>
</evidence>
<dbReference type="InterPro" id="IPR011260">
    <property type="entry name" value="RNAP_asu_C"/>
</dbReference>
<dbReference type="InterPro" id="IPR011262">
    <property type="entry name" value="DNA-dir_RNA_pol_insert"/>
</dbReference>
<dbReference type="CDD" id="cd06928">
    <property type="entry name" value="RNAP_alpha_NTD"/>
    <property type="match status" value="1"/>
</dbReference>
<dbReference type="Pfam" id="PF03118">
    <property type="entry name" value="RNA_pol_A_CTD"/>
    <property type="match status" value="1"/>
</dbReference>
<feature type="domain" description="DNA-directed RNA polymerase RpoA/D/Rpb3-type" evidence="12">
    <location>
        <begin position="23"/>
        <end position="236"/>
    </location>
</feature>
<evidence type="ECO:0000256" key="10">
    <source>
        <dbReference type="ARBA" id="ARBA00048552"/>
    </source>
</evidence>
<evidence type="ECO:0000256" key="5">
    <source>
        <dbReference type="ARBA" id="ARBA00022679"/>
    </source>
</evidence>
<protein>
    <recommendedName>
        <fullName evidence="3 11">DNA-directed RNA polymerase subunit alpha</fullName>
        <shortName evidence="11">RNAP subunit alpha</shortName>
        <ecNumber evidence="2 11">2.7.7.6</ecNumber>
    </recommendedName>
    <alternativeName>
        <fullName evidence="9 11">RNA polymerase subunit alpha</fullName>
    </alternativeName>
    <alternativeName>
        <fullName evidence="8 11">Transcriptase subunit alpha</fullName>
    </alternativeName>
</protein>
<name>A0AA45HIG7_9BACT</name>
<feature type="region of interest" description="Alpha C-terminal domain (alpha-CTD)" evidence="11">
    <location>
        <begin position="272"/>
        <end position="350"/>
    </location>
</feature>
<dbReference type="Proteomes" id="UP000245921">
    <property type="component" value="Unassembled WGS sequence"/>
</dbReference>
<dbReference type="Pfam" id="PF01000">
    <property type="entry name" value="RNA_pol_A_bac"/>
    <property type="match status" value="1"/>
</dbReference>
<dbReference type="GO" id="GO:0006351">
    <property type="term" value="P:DNA-templated transcription"/>
    <property type="evidence" value="ECO:0007669"/>
    <property type="project" value="UniProtKB-UniRule"/>
</dbReference>
<evidence type="ECO:0000313" key="13">
    <source>
        <dbReference type="EMBL" id="PWJ90631.1"/>
    </source>
</evidence>
<dbReference type="NCBIfam" id="NF003519">
    <property type="entry name" value="PRK05182.2-5"/>
    <property type="match status" value="1"/>
</dbReference>
<dbReference type="NCBIfam" id="TIGR02027">
    <property type="entry name" value="rpoA"/>
    <property type="match status" value="1"/>
</dbReference>